<name>A0A9W9TER8_9EURO</name>
<dbReference type="RefSeq" id="XP_058326539.1">
    <property type="nucleotide sequence ID" value="XM_058478209.1"/>
</dbReference>
<evidence type="ECO:0000313" key="3">
    <source>
        <dbReference type="Proteomes" id="UP001150941"/>
    </source>
</evidence>
<evidence type="ECO:0000259" key="1">
    <source>
        <dbReference type="PROSITE" id="PS51186"/>
    </source>
</evidence>
<evidence type="ECO:0000313" key="2">
    <source>
        <dbReference type="EMBL" id="KAJ5219709.1"/>
    </source>
</evidence>
<dbReference type="CDD" id="cd04301">
    <property type="entry name" value="NAT_SF"/>
    <property type="match status" value="1"/>
</dbReference>
<dbReference type="InterPro" id="IPR052523">
    <property type="entry name" value="Trichothecene_AcTrans"/>
</dbReference>
<reference evidence="2" key="2">
    <citation type="journal article" date="2023" name="IMA Fungus">
        <title>Comparative genomic study of the Penicillium genus elucidates a diverse pangenome and 15 lateral gene transfer events.</title>
        <authorList>
            <person name="Petersen C."/>
            <person name="Sorensen T."/>
            <person name="Nielsen M.R."/>
            <person name="Sondergaard T.E."/>
            <person name="Sorensen J.L."/>
            <person name="Fitzpatrick D.A."/>
            <person name="Frisvad J.C."/>
            <person name="Nielsen K.L."/>
        </authorList>
    </citation>
    <scope>NUCLEOTIDE SEQUENCE</scope>
    <source>
        <strain evidence="2">IBT 19713</strain>
    </source>
</reference>
<accession>A0A9W9TER8</accession>
<proteinExistence type="predicted"/>
<dbReference type="SUPFAM" id="SSF55729">
    <property type="entry name" value="Acyl-CoA N-acyltransferases (Nat)"/>
    <property type="match status" value="1"/>
</dbReference>
<dbReference type="GeneID" id="83205512"/>
<dbReference type="PANTHER" id="PTHR42791">
    <property type="entry name" value="GNAT FAMILY ACETYLTRANSFERASE"/>
    <property type="match status" value="1"/>
</dbReference>
<dbReference type="InterPro" id="IPR000182">
    <property type="entry name" value="GNAT_dom"/>
</dbReference>
<sequence length="203" mass="22976">MSPESPFKLEPLTVEDIPALTELWFAAFSSPQLRTAFPDTPGVRAWIAQNNLDSLQNRPFQKYIKVIDPATLDANGRPRLVAYAKWDLATQEERGDRFSAWAPEMPREILDPWFQAKEAMRRRLMQERKHVCADLDAVATHPDYQRRGAGAMLLQWGCDMADEMRLSAYVDASKEGAGLYAKFGFVDFSEPGAETASMARFID</sequence>
<dbReference type="GO" id="GO:0016747">
    <property type="term" value="F:acyltransferase activity, transferring groups other than amino-acyl groups"/>
    <property type="evidence" value="ECO:0007669"/>
    <property type="project" value="InterPro"/>
</dbReference>
<dbReference type="Gene3D" id="3.40.630.30">
    <property type="match status" value="1"/>
</dbReference>
<dbReference type="InterPro" id="IPR016181">
    <property type="entry name" value="Acyl_CoA_acyltransferase"/>
</dbReference>
<reference evidence="2" key="1">
    <citation type="submission" date="2022-11" db="EMBL/GenBank/DDBJ databases">
        <authorList>
            <person name="Petersen C."/>
        </authorList>
    </citation>
    <scope>NUCLEOTIDE SEQUENCE</scope>
    <source>
        <strain evidence="2">IBT 19713</strain>
    </source>
</reference>
<dbReference type="AlphaFoldDB" id="A0A9W9TER8"/>
<dbReference type="PANTHER" id="PTHR42791:SF17">
    <property type="entry name" value="ACETYLTRANSFERASE, GNAT FAMILY FAMILY (AFU_ORTHOLOGUE AFUA_8G05690)"/>
    <property type="match status" value="1"/>
</dbReference>
<dbReference type="OrthoDB" id="2115692at2759"/>
<gene>
    <name evidence="2" type="ORF">N7468_008913</name>
</gene>
<comment type="caution">
    <text evidence="2">The sequence shown here is derived from an EMBL/GenBank/DDBJ whole genome shotgun (WGS) entry which is preliminary data.</text>
</comment>
<dbReference type="Proteomes" id="UP001150941">
    <property type="component" value="Unassembled WGS sequence"/>
</dbReference>
<feature type="domain" description="N-acetyltransferase" evidence="1">
    <location>
        <begin position="7"/>
        <end position="203"/>
    </location>
</feature>
<dbReference type="Pfam" id="PF13508">
    <property type="entry name" value="Acetyltransf_7"/>
    <property type="match status" value="1"/>
</dbReference>
<protein>
    <recommendedName>
        <fullName evidence="1">N-acetyltransferase domain-containing protein</fullName>
    </recommendedName>
</protein>
<dbReference type="PROSITE" id="PS51186">
    <property type="entry name" value="GNAT"/>
    <property type="match status" value="1"/>
</dbReference>
<organism evidence="2 3">
    <name type="scientific">Penicillium chermesinum</name>
    <dbReference type="NCBI Taxonomy" id="63820"/>
    <lineage>
        <taxon>Eukaryota</taxon>
        <taxon>Fungi</taxon>
        <taxon>Dikarya</taxon>
        <taxon>Ascomycota</taxon>
        <taxon>Pezizomycotina</taxon>
        <taxon>Eurotiomycetes</taxon>
        <taxon>Eurotiomycetidae</taxon>
        <taxon>Eurotiales</taxon>
        <taxon>Aspergillaceae</taxon>
        <taxon>Penicillium</taxon>
    </lineage>
</organism>
<keyword evidence="3" id="KW-1185">Reference proteome</keyword>
<dbReference type="EMBL" id="JAPQKS010000007">
    <property type="protein sequence ID" value="KAJ5219709.1"/>
    <property type="molecule type" value="Genomic_DNA"/>
</dbReference>